<evidence type="ECO:0000313" key="2">
    <source>
        <dbReference type="Proteomes" id="UP000694843"/>
    </source>
</evidence>
<dbReference type="GeneID" id="108669478"/>
<name>A0A979FWE0_HYAAZ</name>
<evidence type="ECO:0000313" key="3">
    <source>
        <dbReference type="RefSeq" id="XP_047740898.1"/>
    </source>
</evidence>
<proteinExistence type="predicted"/>
<feature type="compositionally biased region" description="Polar residues" evidence="1">
    <location>
        <begin position="120"/>
        <end position="219"/>
    </location>
</feature>
<feature type="compositionally biased region" description="Basic and acidic residues" evidence="1">
    <location>
        <begin position="56"/>
        <end position="65"/>
    </location>
</feature>
<accession>A0A979FWE0</accession>
<dbReference type="RefSeq" id="XP_047740898.1">
    <property type="nucleotide sequence ID" value="XM_047884942.1"/>
</dbReference>
<sequence length="235" mass="25386">MVESIKKKCPTAQLAEAQREDEFREHLLQQQRRQQLRQQRQQQKTGQEDSSAVHPKFLDKIDRLVGGRQTGKQAAKSIVVDNDRTFGFVRSELKKDKRTIEQTLADIRAKKMKREHDSAIATSGNPALTSGSHTQTSGNLAQTSGNPAQTSGRNALTSGNLAQTSGKTAQTSGSHAQTSGSHAHTSGNHAQISGNLARTSGSPASMSHNAIRTGSNSLNEAHVLSSCRKDSSNHQ</sequence>
<dbReference type="SUPFAM" id="SSF101967">
    <property type="entry name" value="Adhesin YadA, collagen-binding domain"/>
    <property type="match status" value="1"/>
</dbReference>
<organism evidence="2 3">
    <name type="scientific">Hyalella azteca</name>
    <name type="common">Amphipod</name>
    <dbReference type="NCBI Taxonomy" id="294128"/>
    <lineage>
        <taxon>Eukaryota</taxon>
        <taxon>Metazoa</taxon>
        <taxon>Ecdysozoa</taxon>
        <taxon>Arthropoda</taxon>
        <taxon>Crustacea</taxon>
        <taxon>Multicrustacea</taxon>
        <taxon>Malacostraca</taxon>
        <taxon>Eumalacostraca</taxon>
        <taxon>Peracarida</taxon>
        <taxon>Amphipoda</taxon>
        <taxon>Senticaudata</taxon>
        <taxon>Talitrida</taxon>
        <taxon>Talitroidea</taxon>
        <taxon>Hyalellidae</taxon>
        <taxon>Hyalella</taxon>
    </lineage>
</organism>
<gene>
    <name evidence="3" type="primary">LOC108669478</name>
</gene>
<dbReference type="OrthoDB" id="5979509at2759"/>
<dbReference type="AlphaFoldDB" id="A0A979FWE0"/>
<keyword evidence="2" id="KW-1185">Reference proteome</keyword>
<evidence type="ECO:0000256" key="1">
    <source>
        <dbReference type="SAM" id="MobiDB-lite"/>
    </source>
</evidence>
<dbReference type="KEGG" id="hazt:108669478"/>
<reference evidence="3" key="1">
    <citation type="submission" date="2025-08" db="UniProtKB">
        <authorList>
            <consortium name="RefSeq"/>
        </authorList>
    </citation>
    <scope>IDENTIFICATION</scope>
    <source>
        <tissue evidence="3">Whole organism</tissue>
    </source>
</reference>
<feature type="compositionally biased region" description="Low complexity" evidence="1">
    <location>
        <begin position="28"/>
        <end position="43"/>
    </location>
</feature>
<feature type="region of interest" description="Disordered" evidence="1">
    <location>
        <begin position="28"/>
        <end position="76"/>
    </location>
</feature>
<dbReference type="InterPro" id="IPR011049">
    <property type="entry name" value="Serralysin-like_metalloprot_C"/>
</dbReference>
<protein>
    <submittedName>
        <fullName evidence="3">Adventurous-gliding motility protein Z-like</fullName>
    </submittedName>
</protein>
<dbReference type="Proteomes" id="UP000694843">
    <property type="component" value="Unplaced"/>
</dbReference>
<dbReference type="PANTHER" id="PTHR13498">
    <property type="entry name" value="SPERM ASSOCIATED ANTIGEN 7"/>
    <property type="match status" value="1"/>
</dbReference>
<feature type="region of interest" description="Disordered" evidence="1">
    <location>
        <begin position="110"/>
        <end position="235"/>
    </location>
</feature>
<dbReference type="InterPro" id="IPR017330">
    <property type="entry name" value="SPAG7"/>
</dbReference>
<dbReference type="PANTHER" id="PTHR13498:SF3">
    <property type="entry name" value="SPERM-ASSOCIATED ANTIGEN 7"/>
    <property type="match status" value="1"/>
</dbReference>